<dbReference type="AlphaFoldDB" id="A0A835HZ06"/>
<dbReference type="EMBL" id="JADFTS010000005">
    <property type="protein sequence ID" value="KAF9607356.1"/>
    <property type="molecule type" value="Genomic_DNA"/>
</dbReference>
<gene>
    <name evidence="1" type="ORF">IFM89_033944</name>
</gene>
<proteinExistence type="predicted"/>
<dbReference type="Proteomes" id="UP000631114">
    <property type="component" value="Unassembled WGS sequence"/>
</dbReference>
<protein>
    <submittedName>
        <fullName evidence="1">Uncharacterized protein</fullName>
    </submittedName>
</protein>
<organism evidence="1 2">
    <name type="scientific">Coptis chinensis</name>
    <dbReference type="NCBI Taxonomy" id="261450"/>
    <lineage>
        <taxon>Eukaryota</taxon>
        <taxon>Viridiplantae</taxon>
        <taxon>Streptophyta</taxon>
        <taxon>Embryophyta</taxon>
        <taxon>Tracheophyta</taxon>
        <taxon>Spermatophyta</taxon>
        <taxon>Magnoliopsida</taxon>
        <taxon>Ranunculales</taxon>
        <taxon>Ranunculaceae</taxon>
        <taxon>Coptidoideae</taxon>
        <taxon>Coptis</taxon>
    </lineage>
</organism>
<keyword evidence="2" id="KW-1185">Reference proteome</keyword>
<evidence type="ECO:0000313" key="2">
    <source>
        <dbReference type="Proteomes" id="UP000631114"/>
    </source>
</evidence>
<accession>A0A835HZ06</accession>
<evidence type="ECO:0000313" key="1">
    <source>
        <dbReference type="EMBL" id="KAF9607356.1"/>
    </source>
</evidence>
<name>A0A835HZ06_9MAGN</name>
<comment type="caution">
    <text evidence="1">The sequence shown here is derived from an EMBL/GenBank/DDBJ whole genome shotgun (WGS) entry which is preliminary data.</text>
</comment>
<reference evidence="1 2" key="1">
    <citation type="submission" date="2020-10" db="EMBL/GenBank/DDBJ databases">
        <title>The Coptis chinensis genome and diversification of protoberbering-type alkaloids.</title>
        <authorList>
            <person name="Wang B."/>
            <person name="Shu S."/>
            <person name="Song C."/>
            <person name="Liu Y."/>
        </authorList>
    </citation>
    <scope>NUCLEOTIDE SEQUENCE [LARGE SCALE GENOMIC DNA]</scope>
    <source>
        <strain evidence="1">HL-2020</strain>
        <tissue evidence="1">Leaf</tissue>
    </source>
</reference>
<sequence>MQSPEEGQNKLSYPHYNCIEKLGRQLQKPNCSVSLTPTKEFAFVLYL</sequence>